<dbReference type="SUPFAM" id="SSF52833">
    <property type="entry name" value="Thioredoxin-like"/>
    <property type="match status" value="4"/>
</dbReference>
<evidence type="ECO:0000256" key="10">
    <source>
        <dbReference type="ARBA" id="ARBA00023284"/>
    </source>
</evidence>
<dbReference type="PROSITE" id="PS51352">
    <property type="entry name" value="THIOREDOXIN_2"/>
    <property type="match status" value="2"/>
</dbReference>
<organism evidence="16 17">
    <name type="scientific">Elliptochloris bilobata</name>
    <dbReference type="NCBI Taxonomy" id="381761"/>
    <lineage>
        <taxon>Eukaryota</taxon>
        <taxon>Viridiplantae</taxon>
        <taxon>Chlorophyta</taxon>
        <taxon>core chlorophytes</taxon>
        <taxon>Trebouxiophyceae</taxon>
        <taxon>Trebouxiophyceae incertae sedis</taxon>
        <taxon>Elliptochloris clade</taxon>
        <taxon>Elliptochloris</taxon>
    </lineage>
</organism>
<protein>
    <recommendedName>
        <fullName evidence="4 13">Protein disulfide-isomerase</fullName>
        <ecNumber evidence="4 13">5.3.4.1</ecNumber>
    </recommendedName>
</protein>
<feature type="region of interest" description="Disordered" evidence="14">
    <location>
        <begin position="658"/>
        <end position="687"/>
    </location>
</feature>
<dbReference type="CDD" id="cd02981">
    <property type="entry name" value="PDI_b_family"/>
    <property type="match status" value="1"/>
</dbReference>
<dbReference type="InterPro" id="IPR013766">
    <property type="entry name" value="Thioredoxin_domain"/>
</dbReference>
<keyword evidence="5" id="KW-0732">Signal</keyword>
<dbReference type="InterPro" id="IPR017937">
    <property type="entry name" value="Thioredoxin_CS"/>
</dbReference>
<evidence type="ECO:0000256" key="13">
    <source>
        <dbReference type="RuleBase" id="RU361130"/>
    </source>
</evidence>
<feature type="disulfide bond" description="Redox-active" evidence="11">
    <location>
        <begin position="578"/>
        <end position="581"/>
    </location>
</feature>
<keyword evidence="8 11" id="KW-1015">Disulfide bond</keyword>
<keyword evidence="9 13" id="KW-0413">Isomerase</keyword>
<dbReference type="PROSITE" id="PS00194">
    <property type="entry name" value="THIOREDOXIN_1"/>
    <property type="match status" value="2"/>
</dbReference>
<evidence type="ECO:0000256" key="14">
    <source>
        <dbReference type="SAM" id="MobiDB-lite"/>
    </source>
</evidence>
<keyword evidence="10 11" id="KW-0676">Redox-active center</keyword>
<feature type="disulfide bond" description="Redox-active" evidence="11">
    <location>
        <begin position="233"/>
        <end position="236"/>
    </location>
</feature>
<evidence type="ECO:0000256" key="6">
    <source>
        <dbReference type="ARBA" id="ARBA00022737"/>
    </source>
</evidence>
<proteinExistence type="inferred from homology"/>
<dbReference type="FunFam" id="3.40.30.10:FF:000027">
    <property type="entry name" value="protein disulfide-isomerase A2"/>
    <property type="match status" value="1"/>
</dbReference>
<comment type="catalytic activity">
    <reaction evidence="1 13">
        <text>Catalyzes the rearrangement of -S-S- bonds in proteins.</text>
        <dbReference type="EC" id="5.3.4.1"/>
    </reaction>
</comment>
<dbReference type="InterPro" id="IPR005792">
    <property type="entry name" value="Prot_disulphide_isomerase"/>
</dbReference>
<dbReference type="AlphaFoldDB" id="A0AAW1RNJ8"/>
<evidence type="ECO:0000256" key="8">
    <source>
        <dbReference type="ARBA" id="ARBA00023157"/>
    </source>
</evidence>
<dbReference type="GO" id="GO:0005788">
    <property type="term" value="C:endoplasmic reticulum lumen"/>
    <property type="evidence" value="ECO:0007669"/>
    <property type="project" value="UniProtKB-SubCell"/>
</dbReference>
<dbReference type="EC" id="5.3.4.1" evidence="4 13"/>
<dbReference type="CDD" id="cd02982">
    <property type="entry name" value="PDI_b'_family"/>
    <property type="match status" value="1"/>
</dbReference>
<evidence type="ECO:0000256" key="1">
    <source>
        <dbReference type="ARBA" id="ARBA00001182"/>
    </source>
</evidence>
<feature type="domain" description="Thioredoxin" evidence="15">
    <location>
        <begin position="531"/>
        <end position="656"/>
    </location>
</feature>
<evidence type="ECO:0000256" key="12">
    <source>
        <dbReference type="RuleBase" id="RU004208"/>
    </source>
</evidence>
<evidence type="ECO:0000256" key="7">
    <source>
        <dbReference type="ARBA" id="ARBA00022824"/>
    </source>
</evidence>
<dbReference type="Pfam" id="PF13848">
    <property type="entry name" value="Thioredoxin_6"/>
    <property type="match status" value="1"/>
</dbReference>
<dbReference type="PANTHER" id="PTHR18929:SF132">
    <property type="entry name" value="PROTEIN DISULFIDE-ISOMERASE A3"/>
    <property type="match status" value="1"/>
</dbReference>
<dbReference type="GO" id="GO:0034976">
    <property type="term" value="P:response to endoplasmic reticulum stress"/>
    <property type="evidence" value="ECO:0007669"/>
    <property type="project" value="TreeGrafter"/>
</dbReference>
<feature type="compositionally biased region" description="Low complexity" evidence="14">
    <location>
        <begin position="658"/>
        <end position="668"/>
    </location>
</feature>
<dbReference type="GO" id="GO:0006457">
    <property type="term" value="P:protein folding"/>
    <property type="evidence" value="ECO:0007669"/>
    <property type="project" value="TreeGrafter"/>
</dbReference>
<dbReference type="CDD" id="cd02961">
    <property type="entry name" value="PDI_a_family"/>
    <property type="match status" value="1"/>
</dbReference>
<feature type="domain" description="Thioredoxin" evidence="15">
    <location>
        <begin position="193"/>
        <end position="316"/>
    </location>
</feature>
<comment type="subcellular location">
    <subcellularLocation>
        <location evidence="2">Endoplasmic reticulum lumen</location>
    </subcellularLocation>
</comment>
<dbReference type="NCBIfam" id="TIGR01126">
    <property type="entry name" value="pdi_dom"/>
    <property type="match status" value="2"/>
</dbReference>
<dbReference type="CDD" id="cd02995">
    <property type="entry name" value="PDI_a_PDI_a'_C"/>
    <property type="match status" value="1"/>
</dbReference>
<dbReference type="InterPro" id="IPR036249">
    <property type="entry name" value="Thioredoxin-like_sf"/>
</dbReference>
<dbReference type="EMBL" id="JALJOU010000028">
    <property type="protein sequence ID" value="KAK9835347.1"/>
    <property type="molecule type" value="Genomic_DNA"/>
</dbReference>
<evidence type="ECO:0000259" key="15">
    <source>
        <dbReference type="PROSITE" id="PS51352"/>
    </source>
</evidence>
<comment type="similarity">
    <text evidence="3 12">Belongs to the protein disulfide isomerase family.</text>
</comment>
<evidence type="ECO:0000313" key="16">
    <source>
        <dbReference type="EMBL" id="KAK9835347.1"/>
    </source>
</evidence>
<evidence type="ECO:0000256" key="2">
    <source>
        <dbReference type="ARBA" id="ARBA00004319"/>
    </source>
</evidence>
<dbReference type="GO" id="GO:0003756">
    <property type="term" value="F:protein disulfide isomerase activity"/>
    <property type="evidence" value="ECO:0007669"/>
    <property type="project" value="UniProtKB-EC"/>
</dbReference>
<gene>
    <name evidence="16" type="ORF">WJX81_004050</name>
</gene>
<dbReference type="Gene3D" id="3.40.30.10">
    <property type="entry name" value="Glutaredoxin"/>
    <property type="match status" value="4"/>
</dbReference>
<evidence type="ECO:0000256" key="11">
    <source>
        <dbReference type="PIRSR" id="PIRSR605792-51"/>
    </source>
</evidence>
<evidence type="ECO:0000256" key="3">
    <source>
        <dbReference type="ARBA" id="ARBA00006347"/>
    </source>
</evidence>
<dbReference type="Pfam" id="PF00085">
    <property type="entry name" value="Thioredoxin"/>
    <property type="match status" value="2"/>
</dbReference>
<dbReference type="Proteomes" id="UP001445335">
    <property type="component" value="Unassembled WGS sequence"/>
</dbReference>
<name>A0AAW1RNJ8_9CHLO</name>
<evidence type="ECO:0000256" key="4">
    <source>
        <dbReference type="ARBA" id="ARBA00012723"/>
    </source>
</evidence>
<evidence type="ECO:0000313" key="17">
    <source>
        <dbReference type="Proteomes" id="UP001445335"/>
    </source>
</evidence>
<evidence type="ECO:0000256" key="9">
    <source>
        <dbReference type="ARBA" id="ARBA00023235"/>
    </source>
</evidence>
<keyword evidence="6" id="KW-0677">Repeat</keyword>
<dbReference type="PRINTS" id="PR00421">
    <property type="entry name" value="THIOREDOXIN"/>
</dbReference>
<evidence type="ECO:0000256" key="5">
    <source>
        <dbReference type="ARBA" id="ARBA00022729"/>
    </source>
</evidence>
<comment type="caution">
    <text evidence="16">The sequence shown here is derived from an EMBL/GenBank/DDBJ whole genome shotgun (WGS) entry which is preliminary data.</text>
</comment>
<accession>A0AAW1RNJ8</accession>
<sequence length="687" mass="73222">MNLAAVRARGEDLRRTLDQVILTLQHHPDHVQWAEALDHFSVLSVQLASLAEQLRPLARLYAAHPRAVNAGNAATLPIMLATRALPEMEAKQAALLAAHRAAAGALPLGAQYEATGVQMELVNALVDSLTVHAADKPVSGALDPKGPVRRELAQQLRAALAAPAKRQAGAVVRDAKRGPGAALLAAVTRGEALALAAQAKVVEEVVTLDGEKAFDKAVAESTLLVAEFYAPWCGHCKNLAPEYEKAAKELKGKGSEVVLAKVDATLDENKPLATRYGVGGFPTLKIFRNGKVDAPSDYNGPREAAGIVSYLEKVSGPASAELKTAKEVAAFRKKDLALLGAFAADSPELAAFLAAAEAMREDFDCAHVLDASLLAEAKAAPAAVLLKSFDEPVTEYSGDFTEAALTQWALAHSEPVLVEMDQTVRNKRSLQRIFADQTRPKFLAVVPKGHKAESKLRAEMTAAAGDAANKEKLSFLWVDPATAPQVGKFFGLEDADYPAFAIHDQASDGKFLSRSVKAGSVKKYVKDFLGGKLEKTIKSEPVPASNDGPVKVLVADQFNELVIDTSKSVLIEFYAPWCGHCQSLAPVYEQVGEAFAGNDKVLIAKMDATANDIPSSFKVQGFPTLFFYNGKTKEVVSYEGNRSLEDLVEFVSLHSGEAAPTAAAPEGAPELERAGAHGDEDEAKDEL</sequence>
<dbReference type="NCBIfam" id="TIGR01130">
    <property type="entry name" value="ER_PDI_fam"/>
    <property type="match status" value="1"/>
</dbReference>
<dbReference type="PANTHER" id="PTHR18929">
    <property type="entry name" value="PROTEIN DISULFIDE ISOMERASE"/>
    <property type="match status" value="1"/>
</dbReference>
<dbReference type="FunFam" id="3.40.30.10:FF:000107">
    <property type="entry name" value="Protein disulfide-isomerase 5-2"/>
    <property type="match status" value="1"/>
</dbReference>
<keyword evidence="7" id="KW-0256">Endoplasmic reticulum</keyword>
<reference evidence="16 17" key="1">
    <citation type="journal article" date="2024" name="Nat. Commun.">
        <title>Phylogenomics reveals the evolutionary origins of lichenization in chlorophyte algae.</title>
        <authorList>
            <person name="Puginier C."/>
            <person name="Libourel C."/>
            <person name="Otte J."/>
            <person name="Skaloud P."/>
            <person name="Haon M."/>
            <person name="Grisel S."/>
            <person name="Petersen M."/>
            <person name="Berrin J.G."/>
            <person name="Delaux P.M."/>
            <person name="Dal Grande F."/>
            <person name="Keller J."/>
        </authorList>
    </citation>
    <scope>NUCLEOTIDE SEQUENCE [LARGE SCALE GENOMIC DNA]</scope>
    <source>
        <strain evidence="16 17">SAG 245.80</strain>
    </source>
</reference>
<keyword evidence="17" id="KW-1185">Reference proteome</keyword>
<dbReference type="InterPro" id="IPR005788">
    <property type="entry name" value="PDI_thioredoxin-like_dom"/>
</dbReference>